<evidence type="ECO:0000313" key="1">
    <source>
        <dbReference type="EMBL" id="WGH20789.1"/>
    </source>
</evidence>
<organism evidence="1 2">
    <name type="scientific">Gordonia phage Commandaria</name>
    <dbReference type="NCBI Taxonomy" id="3038364"/>
    <lineage>
        <taxon>Viruses</taxon>
        <taxon>Duplodnaviria</taxon>
        <taxon>Heunggongvirae</taxon>
        <taxon>Uroviricota</taxon>
        <taxon>Caudoviricetes</taxon>
        <taxon>Zierdtviridae</taxon>
        <taxon>Emilbogenvirinae</taxon>
        <taxon>Commandariavirus</taxon>
        <taxon>Commandariavirus commandaria</taxon>
    </lineage>
</organism>
<name>A0AAF0GI00_9CAUD</name>
<evidence type="ECO:0000313" key="2">
    <source>
        <dbReference type="Proteomes" id="UP001243276"/>
    </source>
</evidence>
<dbReference type="Proteomes" id="UP001243276">
    <property type="component" value="Segment"/>
</dbReference>
<protein>
    <submittedName>
        <fullName evidence="1">Uncharacterized protein</fullName>
    </submittedName>
</protein>
<gene>
    <name evidence="1" type="primary">6</name>
</gene>
<dbReference type="KEGG" id="vg:80560559"/>
<dbReference type="RefSeq" id="YP_010842796.1">
    <property type="nucleotide sequence ID" value="NC_079146.1"/>
</dbReference>
<accession>A0AAF0GI00</accession>
<keyword evidence="2" id="KW-1185">Reference proteome</keyword>
<reference evidence="1" key="1">
    <citation type="submission" date="2023-03" db="EMBL/GenBank/DDBJ databases">
        <authorList>
            <person name="Adamson A.J."/>
            <person name="Baker B.A."/>
            <person name="Galadyk N."/>
            <person name="Joshi D.H."/>
            <person name="Kistler H.E."/>
            <person name="Roberts S.M."/>
            <person name="Saint K.A."/>
            <person name="Sunnen C.N."/>
            <person name="Garlena R.A."/>
            <person name="Russell D.A."/>
            <person name="Pope W.H."/>
            <person name="Jacobs-Sera D."/>
            <person name="Hatfull G.F."/>
        </authorList>
    </citation>
    <scope>NUCLEOTIDE SEQUENCE</scope>
</reference>
<dbReference type="EMBL" id="OQ709208">
    <property type="protein sequence ID" value="WGH20789.1"/>
    <property type="molecule type" value="Genomic_DNA"/>
</dbReference>
<dbReference type="GeneID" id="80560559"/>
<sequence>MGLTDLLEGLPELYHPIVTAVWRHREGVRDVVELNDAADALFRHAVDLMELREYIDQVPDHPNHWRLISAAWATVYWEDRTKMRGSFWRNFHAGSLPSAASALVLLSCETDDERRDR</sequence>
<proteinExistence type="predicted"/>